<dbReference type="Gene3D" id="1.25.40.840">
    <property type="entry name" value="CCR4-NOT transcription complex subunit 1 TTP binding domain"/>
    <property type="match status" value="1"/>
</dbReference>
<keyword evidence="4" id="KW-0804">Transcription</keyword>
<dbReference type="Pfam" id="PF04054">
    <property type="entry name" value="Not1"/>
    <property type="match status" value="1"/>
</dbReference>
<evidence type="ECO:0000313" key="15">
    <source>
        <dbReference type="Proteomes" id="UP000054721"/>
    </source>
</evidence>
<proteinExistence type="inferred from homology"/>
<comment type="similarity">
    <text evidence="6">Belongs to the CNOT1 family.</text>
</comment>
<feature type="region of interest" description="Disordered" evidence="7">
    <location>
        <begin position="1244"/>
        <end position="1290"/>
    </location>
</feature>
<feature type="compositionally biased region" description="Low complexity" evidence="7">
    <location>
        <begin position="923"/>
        <end position="939"/>
    </location>
</feature>
<keyword evidence="15" id="KW-1185">Reference proteome</keyword>
<feature type="region of interest" description="Disordered" evidence="7">
    <location>
        <begin position="910"/>
        <end position="939"/>
    </location>
</feature>
<evidence type="ECO:0000259" key="12">
    <source>
        <dbReference type="Pfam" id="PF16418"/>
    </source>
</evidence>
<dbReference type="Pfam" id="PF12842">
    <property type="entry name" value="DUF3819"/>
    <property type="match status" value="1"/>
</dbReference>
<feature type="region of interest" description="Disordered" evidence="7">
    <location>
        <begin position="611"/>
        <end position="640"/>
    </location>
</feature>
<dbReference type="Pfam" id="PF16417">
    <property type="entry name" value="CNOT1_TTP_bind"/>
    <property type="match status" value="1"/>
</dbReference>
<dbReference type="InterPro" id="IPR040398">
    <property type="entry name" value="Not1"/>
</dbReference>
<dbReference type="PANTHER" id="PTHR13162:SF8">
    <property type="entry name" value="CCR4-NOT TRANSCRIPTION COMPLEX SUBUNIT 1"/>
    <property type="match status" value="1"/>
</dbReference>
<evidence type="ECO:0000313" key="14">
    <source>
        <dbReference type="EMBL" id="KRZ57485.1"/>
    </source>
</evidence>
<dbReference type="Gene3D" id="1.25.40.180">
    <property type="match status" value="1"/>
</dbReference>
<comment type="subcellular location">
    <subcellularLocation>
        <location evidence="1">Nucleus</location>
    </subcellularLocation>
</comment>
<feature type="domain" description="CCR4-NOT transcription complex subunit 1 TTP binding" evidence="11">
    <location>
        <begin position="729"/>
        <end position="907"/>
    </location>
</feature>
<evidence type="ECO:0000256" key="7">
    <source>
        <dbReference type="SAM" id="MobiDB-lite"/>
    </source>
</evidence>
<feature type="domain" description="CCR4-NOT transcription complex subunit 1 CAF1-binding" evidence="10">
    <location>
        <begin position="978"/>
        <end position="1194"/>
    </location>
</feature>
<evidence type="ECO:0000259" key="8">
    <source>
        <dbReference type="Pfam" id="PF04054"/>
    </source>
</evidence>
<dbReference type="GO" id="GO:0000288">
    <property type="term" value="P:nuclear-transcribed mRNA catabolic process, deadenylation-dependent decay"/>
    <property type="evidence" value="ECO:0007669"/>
    <property type="project" value="TreeGrafter"/>
</dbReference>
<dbReference type="GO" id="GO:0017148">
    <property type="term" value="P:negative regulation of translation"/>
    <property type="evidence" value="ECO:0007669"/>
    <property type="project" value="InterPro"/>
</dbReference>
<keyword evidence="3" id="KW-0805">Transcription regulation</keyword>
<dbReference type="Gene3D" id="1.25.40.800">
    <property type="match status" value="1"/>
</dbReference>
<feature type="domain" description="CCR4-Not complex component Not1 C-terminal" evidence="8">
    <location>
        <begin position="1927"/>
        <end position="2284"/>
    </location>
</feature>
<dbReference type="GO" id="GO:0000932">
    <property type="term" value="C:P-body"/>
    <property type="evidence" value="ECO:0007669"/>
    <property type="project" value="TreeGrafter"/>
</dbReference>
<protein>
    <submittedName>
        <fullName evidence="14">CCR4-NOT transcription complex subunit 1</fullName>
    </submittedName>
</protein>
<dbReference type="GO" id="GO:0030015">
    <property type="term" value="C:CCR4-NOT core complex"/>
    <property type="evidence" value="ECO:0007669"/>
    <property type="project" value="InterPro"/>
</dbReference>
<dbReference type="Pfam" id="PF25097">
    <property type="entry name" value="ARM_Cnot1"/>
    <property type="match status" value="1"/>
</dbReference>
<evidence type="ECO:0000256" key="3">
    <source>
        <dbReference type="ARBA" id="ARBA00023015"/>
    </source>
</evidence>
<comment type="caution">
    <text evidence="14">The sequence shown here is derived from an EMBL/GenBank/DDBJ whole genome shotgun (WGS) entry which is preliminary data.</text>
</comment>
<evidence type="ECO:0000256" key="6">
    <source>
        <dbReference type="ARBA" id="ARBA00025717"/>
    </source>
</evidence>
<dbReference type="FunFam" id="1.25.40.800:FF:000001">
    <property type="entry name" value="CCR4-NOT transcription complex subunit 1"/>
    <property type="match status" value="1"/>
</dbReference>
<reference evidence="14 15" key="1">
    <citation type="submission" date="2015-05" db="EMBL/GenBank/DDBJ databases">
        <title>Evolution of Trichinella species and genotypes.</title>
        <authorList>
            <person name="Korhonen P.K."/>
            <person name="Edoardo P."/>
            <person name="Giuseppe L.R."/>
            <person name="Gasser R.B."/>
        </authorList>
    </citation>
    <scope>NUCLEOTIDE SEQUENCE [LARGE SCALE GENOMIC DNA]</scope>
    <source>
        <strain evidence="14">ISS10</strain>
    </source>
</reference>
<dbReference type="EMBL" id="JYDW01000074">
    <property type="protein sequence ID" value="KRZ57485.1"/>
    <property type="molecule type" value="Genomic_DNA"/>
</dbReference>
<feature type="domain" description="CCR4-NOT transcription complex subunit 1 HEAT repeat" evidence="12">
    <location>
        <begin position="362"/>
        <end position="520"/>
    </location>
</feature>
<dbReference type="Proteomes" id="UP000054721">
    <property type="component" value="Unassembled WGS sequence"/>
</dbReference>
<feature type="compositionally biased region" description="Pro residues" evidence="7">
    <location>
        <begin position="1246"/>
        <end position="1272"/>
    </location>
</feature>
<sequence>MEYKNTARSILSISNCDALINLSYEKIDCLLFKPLYLQVHLPTKISFLNFVVLFKSLICRFTERLLRHYAMSAVLSLLCETLQIVLTVKITGNIQCHTTEMDGKRFLDCLIILNSFMDSSGEPKFVSFLPCVKQIGYAFTSDVEACFHYIKDEFPAYSVCPTSVAEFIAYMLEDCSNKHVESKDWFEEAQDANSWHPFIFVQALQKAIPDFRWLDVVAEFDMPSFYVRNRAALMMLTATLKAGLQDTDFPISVMLKLWRNREGQLSWIARILENPDVFCFADYPHRSVTFDNVQLNFTEPIPKDIETWKSLDLVEILIQIADCLDDVSQVNECFIYPLQNCPELLALTLLQIPSPVTPTRREILHSMMPNFLTTPATSMHILNYAWNGGLQNQHAFRNIMLKSLVDLYLKNPDDQTVLGKILDISNELNALASVFNVSQLDFIIDLACLAGKRDLIKVDKWCAEKLKEHGDKLVSVFLLYLRRRFPAMFATSQAEMAASMATSIPTVPPDFVHQMLTTMQNAFVSPSIAYELSQVINQWRDYLNRNVPSPVGAAALYSGAGAYSGNNGNNSLAMGTKMLVEPTAAVPLGQSLYVGPKPTANVGYGQTMYAPGPSLAPSPSHGYHPPQQPLPQHGHHPQQQHIDPTMLAAAGLGPPNGAPPFLNQPPQQFSPAVFNHGNPPPVRPYFPPAPMHPQEAPLKALPPVSGWGAGFAQAVYTNGSSKPPPVTQMQVMSNLPDLSPSDGQQMYSNDVQEEVNGYFRQVYAHADANGITVENFLEILRRCRDSKDKREKEVASCMLKNLFDEYRFFNEYPEQELMKTGQIFGGVLRDNLVTGITFFFGLRIMVESLRRGPGTKLYEFGLTMLRCFKSRLKDYPRYCLTIMSQVPHFSQFPVMLREYVAAGSKGNDPFPLSQPQSSTVALPSPSSMVTSSSTVQSTTTPTIAMTTTTTSEMRTPSLVGSSIETLLNADDQESAKVLEPSEIIREKVAFLFNNLSQANLSSKVTEMHELLDRSFFPWLAQYLVVRRISTEANFHHLYCSFVTAFKRQVFSEATLQETFRNIKILLRTDKMLANFTDRMLLKNLGHWLGMITIGQEQPILSKYLDLKSLLVEAFWKGQQELIYVVPFTAKVLESCANNKIFHVNCPWTLNILGVLREIHEQEGLKLNLKFEIEVLYRHLKIELEAIKVGTVLRCPHMIHMCMTEPQLGGSSEFDPRCVTLLEGTMYLDSPLPFGFEMEAQEVIVPPREPPPPPPPPPPPLPQPPLPVAPPPVITSTSTSSSSSMTQQQVFSMTEAGLSSIENSLPALPRFSYDDIGDFNTLLSCIMINPSIELFHLYPDMKRAVKPAIEMSVRELLTPVTERALKVALTTTECIVRKDFALETDENRMRMCAHNMLRSLASGLALVTCREPLAFNIHGYFKQTFFANQRTATNEENRMIDEAADMICNDNIEMTQCFLIKAACERALEEIDKRLSRDYEMRVAARREGRCWLDVTGVTITGAEESLSAMIACRAARVLHTREQLQRQVAIYAEMGTAIAGFRPTPPDYGTILLLDEQHLFQLMLMKVDSLLRVEHIGVEPIAVVYPTVTTIRDAIAVAEANSHEFDAAANSLVSKVVRIFFDNFVVGADHNFCLVLIDMFRFVVVDLIVVRELRWVQRSVLNALNECRIESRFNLFSIDFLLRHRLLCPVGYDVQMAAWLDERGQGRPLPLVVQFAQQLLRVFLIDSGAGTGEQYQQRLQVATETDFSNTITALAKLLVPVAVVDKRAALFERLRNMPPHSLTNAIVYTLPTGSMPTTDVEKAENATIVQLSSCMVFKSDESMARFFRVCMEMCIDLCHRALADPVAPMHVVRTRCYHTLDAYVAIVTLSIRRVSDDKPPAVRINLYIRLLGVITAGLVHDLETRRTDFKCMPYQRLLTAVFVQMTDPDPLHVDSTVQQQLISSFCNTMHMIRPEEAPLFVLAWLEIVSHRVVLGRLLGSSTPDSKCWEMYATLLLDLFRFLAPFLRNLIFDKAISTVYRSLMRLLLVLLHDFPELLCDYHFPICDIIPANCVQLRNLIISAYPRSIRLPDPYLPIPQLELLPEMSVSPRITVNLDDQMQSYSFKAELDAYLKNRAPVGFLSGLRGKLQVSNDAGSKYNVSMVNTLVLYVGVQAIQAIARNDQRPNVSSVAHTAHMDIFQNLAVDLDNEGRYLFFNAIANQLRYPNTHTLYFSSALMYLFLEANTETIQEQITRVLFERLAALRPHPWGLLMTFTEIIQNPVYKFWSHNFVRCSPEVEKLMEDVARSGMGRHAYNKACPYRQHDAVCSEWTRERPDDKNLKKKSMENPKENNRIIKSDLTDCCAMRYRFQSPTLLPPSISFFSGWCLSCLFVCSQL</sequence>
<dbReference type="InterPro" id="IPR032194">
    <property type="entry name" value="CNOT1_HEAT"/>
</dbReference>
<evidence type="ECO:0000256" key="5">
    <source>
        <dbReference type="ARBA" id="ARBA00023242"/>
    </source>
</evidence>
<accession>A0A0V1LD73</accession>
<gene>
    <name evidence="14" type="primary">cnot1</name>
    <name evidence="14" type="ORF">T02_731</name>
</gene>
<dbReference type="InterPro" id="IPR055454">
    <property type="entry name" value="CNOT1-like_NOT1_connector"/>
</dbReference>
<evidence type="ECO:0000259" key="10">
    <source>
        <dbReference type="Pfam" id="PF16415"/>
    </source>
</evidence>
<dbReference type="GO" id="GO:0060090">
    <property type="term" value="F:molecular adaptor activity"/>
    <property type="evidence" value="ECO:0007669"/>
    <property type="project" value="TreeGrafter"/>
</dbReference>
<organism evidence="14 15">
    <name type="scientific">Trichinella nativa</name>
    <dbReference type="NCBI Taxonomy" id="6335"/>
    <lineage>
        <taxon>Eukaryota</taxon>
        <taxon>Metazoa</taxon>
        <taxon>Ecdysozoa</taxon>
        <taxon>Nematoda</taxon>
        <taxon>Enoplea</taxon>
        <taxon>Dorylaimia</taxon>
        <taxon>Trichinellida</taxon>
        <taxon>Trichinellidae</taxon>
        <taxon>Trichinella</taxon>
    </lineage>
</organism>
<evidence type="ECO:0000256" key="1">
    <source>
        <dbReference type="ARBA" id="ARBA00004123"/>
    </source>
</evidence>
<dbReference type="OrthoDB" id="1933107at2759"/>
<evidence type="ECO:0000256" key="4">
    <source>
        <dbReference type="ARBA" id="ARBA00023163"/>
    </source>
</evidence>
<feature type="domain" description="CCR4-NOT transcription complex subunit 1-like NOT1 connector" evidence="13">
    <location>
        <begin position="1586"/>
        <end position="1776"/>
    </location>
</feature>
<feature type="compositionally biased region" description="Low complexity" evidence="7">
    <location>
        <begin position="1274"/>
        <end position="1283"/>
    </location>
</feature>
<dbReference type="Pfam" id="PF16418">
    <property type="entry name" value="CNOT1_HEAT"/>
    <property type="match status" value="1"/>
</dbReference>
<dbReference type="PANTHER" id="PTHR13162">
    <property type="entry name" value="CCR4-NOT TRANSCRIPTION COMPLEX"/>
    <property type="match status" value="1"/>
</dbReference>
<dbReference type="InterPro" id="IPR038535">
    <property type="entry name" value="CNOT1_TTP_bind_sf"/>
</dbReference>
<evidence type="ECO:0000256" key="2">
    <source>
        <dbReference type="ARBA" id="ARBA00022491"/>
    </source>
</evidence>
<dbReference type="InterPro" id="IPR007196">
    <property type="entry name" value="CCR4-Not_Not1_C"/>
</dbReference>
<dbReference type="InterPro" id="IPR032193">
    <property type="entry name" value="CNOT1_TTP_bind"/>
</dbReference>
<evidence type="ECO:0000259" key="9">
    <source>
        <dbReference type="Pfam" id="PF12842"/>
    </source>
</evidence>
<evidence type="ECO:0000259" key="11">
    <source>
        <dbReference type="Pfam" id="PF16417"/>
    </source>
</evidence>
<keyword evidence="2" id="KW-0678">Repressor</keyword>
<dbReference type="Gene3D" id="1.25.40.790">
    <property type="match status" value="1"/>
</dbReference>
<dbReference type="GO" id="GO:0005634">
    <property type="term" value="C:nucleus"/>
    <property type="evidence" value="ECO:0007669"/>
    <property type="project" value="UniProtKB-SubCell"/>
</dbReference>
<feature type="domain" description="CCR4-NOT transcription complex subunit 1" evidence="9">
    <location>
        <begin position="1338"/>
        <end position="1485"/>
    </location>
</feature>
<evidence type="ECO:0000259" key="13">
    <source>
        <dbReference type="Pfam" id="PF25097"/>
    </source>
</evidence>
<dbReference type="Pfam" id="PF16415">
    <property type="entry name" value="CNOT1_CAF1_bind"/>
    <property type="match status" value="1"/>
</dbReference>
<dbReference type="InterPro" id="IPR032191">
    <property type="entry name" value="CNOT1_CAF1_bind"/>
</dbReference>
<name>A0A0V1LD73_9BILA</name>
<keyword evidence="5" id="KW-0539">Nucleus</keyword>
<dbReference type="InterPro" id="IPR024557">
    <property type="entry name" value="CNOT1_dom_4"/>
</dbReference>